<dbReference type="InParanoid" id="A0A0G4G6G1"/>
<evidence type="ECO:0000256" key="2">
    <source>
        <dbReference type="SAM" id="MobiDB-lite"/>
    </source>
</evidence>
<organism evidence="3 4">
    <name type="scientific">Vitrella brassicaformis (strain CCMP3155)</name>
    <dbReference type="NCBI Taxonomy" id="1169540"/>
    <lineage>
        <taxon>Eukaryota</taxon>
        <taxon>Sar</taxon>
        <taxon>Alveolata</taxon>
        <taxon>Colpodellida</taxon>
        <taxon>Vitrellaceae</taxon>
        <taxon>Vitrella</taxon>
    </lineage>
</organism>
<dbReference type="EMBL" id="CDMY01000580">
    <property type="protein sequence ID" value="CEM24117.1"/>
    <property type="molecule type" value="Genomic_DNA"/>
</dbReference>
<dbReference type="Proteomes" id="UP000041254">
    <property type="component" value="Unassembled WGS sequence"/>
</dbReference>
<sequence>MPAVDAPLSMSERDLRAAVRDYTRLKHANAALEQEIREMRAKYADLEQKYNEVARERDELRARVAEEVLRERGGMGGWIHERGGVVDHQYLIKSGAKRVGVKLHEEEGILHISQAQEVWADRTATPDRHKLLSEGIYEHITNRRPNKWRHLYTAKELRSAIPLASEPKTPERRPPAMASDLQQQRDEHLAKSQHKY</sequence>
<evidence type="ECO:0000313" key="3">
    <source>
        <dbReference type="EMBL" id="CEM24117.1"/>
    </source>
</evidence>
<name>A0A0G4G6G1_VITBC</name>
<keyword evidence="1" id="KW-0175">Coiled coil</keyword>
<dbReference type="Gene3D" id="1.20.5.340">
    <property type="match status" value="1"/>
</dbReference>
<feature type="region of interest" description="Disordered" evidence="2">
    <location>
        <begin position="159"/>
        <end position="196"/>
    </location>
</feature>
<evidence type="ECO:0000256" key="1">
    <source>
        <dbReference type="SAM" id="Coils"/>
    </source>
</evidence>
<feature type="coiled-coil region" evidence="1">
    <location>
        <begin position="15"/>
        <end position="70"/>
    </location>
</feature>
<protein>
    <submittedName>
        <fullName evidence="3">Uncharacterized protein</fullName>
    </submittedName>
</protein>
<proteinExistence type="predicted"/>
<accession>A0A0G4G6G1</accession>
<gene>
    <name evidence="3" type="ORF">Vbra_22020</name>
</gene>
<evidence type="ECO:0000313" key="4">
    <source>
        <dbReference type="Proteomes" id="UP000041254"/>
    </source>
</evidence>
<reference evidence="3 4" key="1">
    <citation type="submission" date="2014-11" db="EMBL/GenBank/DDBJ databases">
        <authorList>
            <person name="Zhu J."/>
            <person name="Qi W."/>
            <person name="Song R."/>
        </authorList>
    </citation>
    <scope>NUCLEOTIDE SEQUENCE [LARGE SCALE GENOMIC DNA]</scope>
</reference>
<keyword evidence="4" id="KW-1185">Reference proteome</keyword>
<dbReference type="AlphaFoldDB" id="A0A0G4G6G1"/>
<dbReference type="VEuPathDB" id="CryptoDB:Vbra_22020"/>